<gene>
    <name evidence="11" type="ORF">KP509_05G013300</name>
</gene>
<dbReference type="SUPFAM" id="SSF48264">
    <property type="entry name" value="Cytochrome P450"/>
    <property type="match status" value="1"/>
</dbReference>
<keyword evidence="10" id="KW-1133">Transmembrane helix</keyword>
<proteinExistence type="inferred from homology"/>
<accession>A0A8T2USF1</accession>
<comment type="similarity">
    <text evidence="2 9">Belongs to the cytochrome P450 family.</text>
</comment>
<feature type="transmembrane region" description="Helical" evidence="10">
    <location>
        <begin position="24"/>
        <end position="42"/>
    </location>
</feature>
<keyword evidence="10" id="KW-0472">Membrane</keyword>
<dbReference type="GO" id="GO:0020037">
    <property type="term" value="F:heme binding"/>
    <property type="evidence" value="ECO:0007669"/>
    <property type="project" value="InterPro"/>
</dbReference>
<dbReference type="InterPro" id="IPR001128">
    <property type="entry name" value="Cyt_P450"/>
</dbReference>
<keyword evidence="12" id="KW-1185">Reference proteome</keyword>
<dbReference type="GO" id="GO:0004497">
    <property type="term" value="F:monooxygenase activity"/>
    <property type="evidence" value="ECO:0007669"/>
    <property type="project" value="UniProtKB-KW"/>
</dbReference>
<name>A0A8T2USF1_CERRI</name>
<dbReference type="Pfam" id="PF00067">
    <property type="entry name" value="p450"/>
    <property type="match status" value="1"/>
</dbReference>
<evidence type="ECO:0000256" key="4">
    <source>
        <dbReference type="ARBA" id="ARBA00022723"/>
    </source>
</evidence>
<dbReference type="PANTHER" id="PTHR47944">
    <property type="entry name" value="CYTOCHROME P450 98A9"/>
    <property type="match status" value="1"/>
</dbReference>
<keyword evidence="3 8" id="KW-0349">Heme</keyword>
<dbReference type="InterPro" id="IPR036396">
    <property type="entry name" value="Cyt_P450_sf"/>
</dbReference>
<reference evidence="11" key="1">
    <citation type="submission" date="2021-08" db="EMBL/GenBank/DDBJ databases">
        <title>WGS assembly of Ceratopteris richardii.</title>
        <authorList>
            <person name="Marchant D.B."/>
            <person name="Chen G."/>
            <person name="Jenkins J."/>
            <person name="Shu S."/>
            <person name="Leebens-Mack J."/>
            <person name="Grimwood J."/>
            <person name="Schmutz J."/>
            <person name="Soltis P."/>
            <person name="Soltis D."/>
            <person name="Chen Z.-H."/>
        </authorList>
    </citation>
    <scope>NUCLEOTIDE SEQUENCE</scope>
    <source>
        <strain evidence="11">Whitten #5841</strain>
        <tissue evidence="11">Leaf</tissue>
    </source>
</reference>
<evidence type="ECO:0000256" key="8">
    <source>
        <dbReference type="PIRSR" id="PIRSR602401-1"/>
    </source>
</evidence>
<comment type="caution">
    <text evidence="11">The sequence shown here is derived from an EMBL/GenBank/DDBJ whole genome shotgun (WGS) entry which is preliminary data.</text>
</comment>
<feature type="binding site" description="axial binding residue" evidence="8">
    <location>
        <position position="466"/>
    </location>
    <ligand>
        <name>heme</name>
        <dbReference type="ChEBI" id="CHEBI:30413"/>
    </ligand>
    <ligandPart>
        <name>Fe</name>
        <dbReference type="ChEBI" id="CHEBI:18248"/>
    </ligandPart>
</feature>
<keyword evidence="6 8" id="KW-0408">Iron</keyword>
<evidence type="ECO:0000256" key="6">
    <source>
        <dbReference type="ARBA" id="ARBA00023004"/>
    </source>
</evidence>
<evidence type="ECO:0000256" key="10">
    <source>
        <dbReference type="SAM" id="Phobius"/>
    </source>
</evidence>
<dbReference type="PRINTS" id="PR00385">
    <property type="entry name" value="P450"/>
</dbReference>
<dbReference type="InterPro" id="IPR017972">
    <property type="entry name" value="Cyt_P450_CS"/>
</dbReference>
<dbReference type="PROSITE" id="PS00086">
    <property type="entry name" value="CYTOCHROME_P450"/>
    <property type="match status" value="1"/>
</dbReference>
<keyword evidence="5 9" id="KW-0560">Oxidoreductase</keyword>
<keyword evidence="4 8" id="KW-0479">Metal-binding</keyword>
<dbReference type="OrthoDB" id="2789670at2759"/>
<evidence type="ECO:0000313" key="12">
    <source>
        <dbReference type="Proteomes" id="UP000825935"/>
    </source>
</evidence>
<dbReference type="FunFam" id="1.10.630.10:FF:000126">
    <property type="entry name" value="Predicted protein"/>
    <property type="match status" value="1"/>
</dbReference>
<sequence>MQFLTASLSTTHPVINGLHTSSDWILRLAITAAILMIIYRMIVSNPGSSTRRPPAPPGLPILGHLHLLGNLPHQSLWKLSQKYGPFISLRLGSVDAVVASTPDLAKQILHIHDEALSNRPRTAAAVYLCFDCRDVTFAPLGRHWRFMRQIYANELFSPKRMESFRGIREEEVHELAKSITFHGDAGKQAIGVRDFLLTASNNINCRMTMGKKMKEVSATSNWDLHACIQEEMHLLGLFHLGDYIPWLAWLDPNGNLRRMKTIGAKLKAILAEIIEKRRQEPQVNGHHRDLLDFLLATADSSTLADGNKNDFLTDDDIMATITDVLLGGSDTSPTVVEWAIADLINNPQAMLKAQQELDNVIGKERLVRESDIPQLTYLDNVLKESMRLHPIAPLLVPREAHRECVIDGYRILPKTRIYVNIHAIQRDPSIWERPFEFLPERFHSKDTELKGHYFDFLPFGLGRRRCPGYALGIANVRLMLAALIHGFSWECADTGRGEMLHMTEKFGLVVELAHSVRRLAKPRLPLDVYF</sequence>
<organism evidence="11 12">
    <name type="scientific">Ceratopteris richardii</name>
    <name type="common">Triangle waterfern</name>
    <dbReference type="NCBI Taxonomy" id="49495"/>
    <lineage>
        <taxon>Eukaryota</taxon>
        <taxon>Viridiplantae</taxon>
        <taxon>Streptophyta</taxon>
        <taxon>Embryophyta</taxon>
        <taxon>Tracheophyta</taxon>
        <taxon>Polypodiopsida</taxon>
        <taxon>Polypodiidae</taxon>
        <taxon>Polypodiales</taxon>
        <taxon>Pteridineae</taxon>
        <taxon>Pteridaceae</taxon>
        <taxon>Parkerioideae</taxon>
        <taxon>Ceratopteris</taxon>
    </lineage>
</organism>
<dbReference type="InterPro" id="IPR002401">
    <property type="entry name" value="Cyt_P450_E_grp-I"/>
</dbReference>
<evidence type="ECO:0000256" key="7">
    <source>
        <dbReference type="ARBA" id="ARBA00023033"/>
    </source>
</evidence>
<evidence type="ECO:0000313" key="11">
    <source>
        <dbReference type="EMBL" id="KAH7436314.1"/>
    </source>
</evidence>
<dbReference type="GO" id="GO:0005506">
    <property type="term" value="F:iron ion binding"/>
    <property type="evidence" value="ECO:0007669"/>
    <property type="project" value="InterPro"/>
</dbReference>
<evidence type="ECO:0000256" key="1">
    <source>
        <dbReference type="ARBA" id="ARBA00001971"/>
    </source>
</evidence>
<dbReference type="EMBL" id="CM035410">
    <property type="protein sequence ID" value="KAH7436314.1"/>
    <property type="molecule type" value="Genomic_DNA"/>
</dbReference>
<evidence type="ECO:0000256" key="3">
    <source>
        <dbReference type="ARBA" id="ARBA00022617"/>
    </source>
</evidence>
<dbReference type="PRINTS" id="PR00463">
    <property type="entry name" value="EP450I"/>
</dbReference>
<evidence type="ECO:0000256" key="2">
    <source>
        <dbReference type="ARBA" id="ARBA00010617"/>
    </source>
</evidence>
<dbReference type="CDD" id="cd20618">
    <property type="entry name" value="CYP71_clan"/>
    <property type="match status" value="1"/>
</dbReference>
<evidence type="ECO:0008006" key="13">
    <source>
        <dbReference type="Google" id="ProtNLM"/>
    </source>
</evidence>
<dbReference type="Proteomes" id="UP000825935">
    <property type="component" value="Chromosome 5"/>
</dbReference>
<dbReference type="GO" id="GO:0044550">
    <property type="term" value="P:secondary metabolite biosynthetic process"/>
    <property type="evidence" value="ECO:0007669"/>
    <property type="project" value="UniProtKB-ARBA"/>
</dbReference>
<evidence type="ECO:0000256" key="9">
    <source>
        <dbReference type="RuleBase" id="RU000461"/>
    </source>
</evidence>
<dbReference type="GO" id="GO:0016705">
    <property type="term" value="F:oxidoreductase activity, acting on paired donors, with incorporation or reduction of molecular oxygen"/>
    <property type="evidence" value="ECO:0007669"/>
    <property type="project" value="InterPro"/>
</dbReference>
<comment type="cofactor">
    <cofactor evidence="1 8">
        <name>heme</name>
        <dbReference type="ChEBI" id="CHEBI:30413"/>
    </cofactor>
</comment>
<dbReference type="PANTHER" id="PTHR47944:SF4">
    <property type="entry name" value="OS09G0441700 PROTEIN"/>
    <property type="match status" value="1"/>
</dbReference>
<evidence type="ECO:0000256" key="5">
    <source>
        <dbReference type="ARBA" id="ARBA00023002"/>
    </source>
</evidence>
<dbReference type="AlphaFoldDB" id="A0A8T2USF1"/>
<keyword evidence="10" id="KW-0812">Transmembrane</keyword>
<dbReference type="Gene3D" id="1.10.630.10">
    <property type="entry name" value="Cytochrome P450"/>
    <property type="match status" value="1"/>
</dbReference>
<protein>
    <recommendedName>
        <fullName evidence="13">Cytochrome P450</fullName>
    </recommendedName>
</protein>
<keyword evidence="7 9" id="KW-0503">Monooxygenase</keyword>